<keyword evidence="4" id="KW-0572">Peptidoglycan-anchor</keyword>
<evidence type="ECO:0000256" key="4">
    <source>
        <dbReference type="ARBA" id="ARBA00023088"/>
    </source>
</evidence>
<feature type="region of interest" description="Disordered" evidence="5">
    <location>
        <begin position="1"/>
        <end position="67"/>
    </location>
</feature>
<reference evidence="8 9" key="1">
    <citation type="journal article" date="2015" name="Genome Announc.">
        <title>Expanding the biotechnology potential of lactobacilli through comparative genomics of 213 strains and associated genera.</title>
        <authorList>
            <person name="Sun Z."/>
            <person name="Harris H.M."/>
            <person name="McCann A."/>
            <person name="Guo C."/>
            <person name="Argimon S."/>
            <person name="Zhang W."/>
            <person name="Yang X."/>
            <person name="Jeffery I.B."/>
            <person name="Cooney J.C."/>
            <person name="Kagawa T.F."/>
            <person name="Liu W."/>
            <person name="Song Y."/>
            <person name="Salvetti E."/>
            <person name="Wrobel A."/>
            <person name="Rasinkangas P."/>
            <person name="Parkhill J."/>
            <person name="Rea M.C."/>
            <person name="O'Sullivan O."/>
            <person name="Ritari J."/>
            <person name="Douillard F.P."/>
            <person name="Paul Ross R."/>
            <person name="Yang R."/>
            <person name="Briner A.E."/>
            <person name="Felis G.E."/>
            <person name="de Vos W.M."/>
            <person name="Barrangou R."/>
            <person name="Klaenhammer T.R."/>
            <person name="Caufield P.W."/>
            <person name="Cui Y."/>
            <person name="Zhang H."/>
            <person name="O'Toole P.W."/>
        </authorList>
    </citation>
    <scope>NUCLEOTIDE SEQUENCE [LARGE SCALE GENOMIC DNA]</scope>
    <source>
        <strain evidence="8 9">DSM 23927</strain>
    </source>
</reference>
<keyword evidence="3" id="KW-0732">Signal</keyword>
<dbReference type="Gene3D" id="3.10.20.320">
    <property type="entry name" value="Putative peptidoglycan bound protein (lpxtg motif)"/>
    <property type="match status" value="1"/>
</dbReference>
<dbReference type="PATRIC" id="fig|1423727.3.peg.1410"/>
<dbReference type="Gene3D" id="2.60.40.4300">
    <property type="match status" value="1"/>
</dbReference>
<evidence type="ECO:0000256" key="6">
    <source>
        <dbReference type="SAM" id="Phobius"/>
    </source>
</evidence>
<feature type="compositionally biased region" description="Polar residues" evidence="5">
    <location>
        <begin position="23"/>
        <end position="67"/>
    </location>
</feature>
<evidence type="ECO:0000256" key="3">
    <source>
        <dbReference type="ARBA" id="ARBA00022729"/>
    </source>
</evidence>
<dbReference type="Pfam" id="PF03382">
    <property type="entry name" value="DUF285"/>
    <property type="match status" value="2"/>
</dbReference>
<keyword evidence="6" id="KW-1133">Transmembrane helix</keyword>
<proteinExistence type="predicted"/>
<dbReference type="EMBL" id="AYZQ01000003">
    <property type="protein sequence ID" value="KRM71732.1"/>
    <property type="molecule type" value="Genomic_DNA"/>
</dbReference>
<feature type="compositionally biased region" description="Pro residues" evidence="5">
    <location>
        <begin position="700"/>
        <end position="733"/>
    </location>
</feature>
<feature type="domain" description="Gram-positive cocci surface proteins LPxTG" evidence="7">
    <location>
        <begin position="783"/>
        <end position="817"/>
    </location>
</feature>
<feature type="compositionally biased region" description="Polar residues" evidence="5">
    <location>
        <begin position="1"/>
        <end position="15"/>
    </location>
</feature>
<evidence type="ECO:0000313" key="9">
    <source>
        <dbReference type="Proteomes" id="UP000051672"/>
    </source>
</evidence>
<evidence type="ECO:0000313" key="8">
    <source>
        <dbReference type="EMBL" id="KRM71732.1"/>
    </source>
</evidence>
<keyword evidence="6" id="KW-0812">Transmembrane</keyword>
<dbReference type="InterPro" id="IPR011889">
    <property type="entry name" value="Liste_lipo_26"/>
</dbReference>
<evidence type="ECO:0000256" key="5">
    <source>
        <dbReference type="SAM" id="MobiDB-lite"/>
    </source>
</evidence>
<dbReference type="InterPro" id="IPR041495">
    <property type="entry name" value="Mub_B2"/>
</dbReference>
<dbReference type="Proteomes" id="UP000051672">
    <property type="component" value="Unassembled WGS sequence"/>
</dbReference>
<dbReference type="Pfam" id="PF17966">
    <property type="entry name" value="Muc_B2"/>
    <property type="match status" value="1"/>
</dbReference>
<comment type="caution">
    <text evidence="8">The sequence shown here is derived from an EMBL/GenBank/DDBJ whole genome shotgun (WGS) entry which is preliminary data.</text>
</comment>
<dbReference type="NCBIfam" id="TIGR02167">
    <property type="entry name" value="Liste_lipo_26"/>
    <property type="match status" value="5"/>
</dbReference>
<feature type="region of interest" description="Disordered" evidence="5">
    <location>
        <begin position="571"/>
        <end position="595"/>
    </location>
</feature>
<dbReference type="NCBIfam" id="TIGR01167">
    <property type="entry name" value="LPXTG_anchor"/>
    <property type="match status" value="1"/>
</dbReference>
<sequence>MTTTPAASTVSQPNTPAADVETSKATTVPTAQTNLQGESQSVQPATQTTNVTPQPQAATVSPAATTGQVLTGTNGTVKWDYDVDSGTMTLHAGTLASTARDPHRFFSGGIATWAPGNDNPQYTPSVSLFANNLSKIVIDGPVVANSISSLLFSDLSALTEIDNIQNLDTSQVTKMASMFAMTKSPAKNKLLTLDLSSWNTANVTDMSGLFQDRSAMQSVNLTNWNTSQVTTLASAFSNFGGQNGLGKATITGIENFDTSQVQSLSRTFASSSLNSLDLSHWNTGSVTAMDRTFGDMYNLTNLSLEGWNTSQVTTMAAMFISDSKLKHLDDVASFDVGQVVDMSSMFAQMYQNYGQADKGGLRNIDLSRWKVRQDQLPKTTDMFSRDSQLWEIKLGPGIVFAQDPSIPVPKNGGRMPYLDTDPDANDSTYPQIITAAESTWQAVDSGQPLAPNGSRYTPGNLAALYKTIGGPTETFVWSQNFKIPFSVTFVDDDAQGSVVESAQNQNTQVWNDSSWADWPLSIPSRYTFVPNQPNLIIDEADGTTATFKAIDHITTANNTWVIHLKHRTTTVDPGTEIDPGSPVDPGGVVSPKWPTDPTALVTSKTVQRTIHYVKAEGGQAFADEVQEVQFKRSATLDWVTGAVTFGDWIMQGDALTFPAVDSPALSGYTPDLTAVPESAPVTADTPDSEQTVTYTAVPVVTPPTDPTPTDPVLPIDPTPTDPVSPVDPTPTNPGQPNEPSDPTTPHQPNPSLPNTHTPIGPNTPGLHHTGQATVHELTSTESLPQMGDEQNTILAALGLGVTSLFSLLGLASRKRRS</sequence>
<evidence type="ECO:0000256" key="1">
    <source>
        <dbReference type="ARBA" id="ARBA00022512"/>
    </source>
</evidence>
<accession>A0A0R2B186</accession>
<keyword evidence="9" id="KW-1185">Reference proteome</keyword>
<keyword evidence="2" id="KW-0964">Secreted</keyword>
<dbReference type="InterPro" id="IPR019931">
    <property type="entry name" value="LPXTG_anchor"/>
</dbReference>
<dbReference type="Gene3D" id="3.80.10.10">
    <property type="entry name" value="Ribonuclease Inhibitor"/>
    <property type="match status" value="1"/>
</dbReference>
<evidence type="ECO:0000259" key="7">
    <source>
        <dbReference type="PROSITE" id="PS50847"/>
    </source>
</evidence>
<dbReference type="InterPro" id="IPR032675">
    <property type="entry name" value="LRR_dom_sf"/>
</dbReference>
<dbReference type="PROSITE" id="PS50847">
    <property type="entry name" value="GRAM_POS_ANCHORING"/>
    <property type="match status" value="1"/>
</dbReference>
<feature type="region of interest" description="Disordered" evidence="5">
    <location>
        <begin position="676"/>
        <end position="769"/>
    </location>
</feature>
<evidence type="ECO:0000256" key="2">
    <source>
        <dbReference type="ARBA" id="ARBA00022525"/>
    </source>
</evidence>
<dbReference type="InterPro" id="IPR005046">
    <property type="entry name" value="DUF285"/>
</dbReference>
<dbReference type="SUPFAM" id="SSF52058">
    <property type="entry name" value="L domain-like"/>
    <property type="match status" value="1"/>
</dbReference>
<keyword evidence="6" id="KW-0472">Membrane</keyword>
<dbReference type="AlphaFoldDB" id="A0A0R2B186"/>
<feature type="compositionally biased region" description="Polar residues" evidence="5">
    <location>
        <begin position="734"/>
        <end position="744"/>
    </location>
</feature>
<feature type="transmembrane region" description="Helical" evidence="6">
    <location>
        <begin position="793"/>
        <end position="811"/>
    </location>
</feature>
<dbReference type="STRING" id="1423727.FC34_GL001391"/>
<gene>
    <name evidence="8" type="ORF">FC34_GL001391</name>
</gene>
<keyword evidence="1" id="KW-0134">Cell wall</keyword>
<name>A0A0R2B186_9LACO</name>
<organism evidence="8 9">
    <name type="scientific">Lacticaseibacillus brantae DSM 23927</name>
    <dbReference type="NCBI Taxonomy" id="1423727"/>
    <lineage>
        <taxon>Bacteria</taxon>
        <taxon>Bacillati</taxon>
        <taxon>Bacillota</taxon>
        <taxon>Bacilli</taxon>
        <taxon>Lactobacillales</taxon>
        <taxon>Lactobacillaceae</taxon>
        <taxon>Lacticaseibacillus</taxon>
    </lineage>
</organism>
<protein>
    <recommendedName>
        <fullName evidence="7">Gram-positive cocci surface proteins LPxTG domain-containing protein</fullName>
    </recommendedName>
</protein>